<accession>A0ACC2TK27</accession>
<gene>
    <name evidence="1" type="ORF">DSO57_1002271</name>
</gene>
<protein>
    <submittedName>
        <fullName evidence="1">Uncharacterized protein</fullName>
    </submittedName>
</protein>
<evidence type="ECO:0000313" key="2">
    <source>
        <dbReference type="Proteomes" id="UP001165960"/>
    </source>
</evidence>
<organism evidence="1 2">
    <name type="scientific">Entomophthora muscae</name>
    <dbReference type="NCBI Taxonomy" id="34485"/>
    <lineage>
        <taxon>Eukaryota</taxon>
        <taxon>Fungi</taxon>
        <taxon>Fungi incertae sedis</taxon>
        <taxon>Zoopagomycota</taxon>
        <taxon>Entomophthoromycotina</taxon>
        <taxon>Entomophthoromycetes</taxon>
        <taxon>Entomophthorales</taxon>
        <taxon>Entomophthoraceae</taxon>
        <taxon>Entomophthora</taxon>
    </lineage>
</organism>
<dbReference type="Proteomes" id="UP001165960">
    <property type="component" value="Unassembled WGS sequence"/>
</dbReference>
<keyword evidence="2" id="KW-1185">Reference proteome</keyword>
<comment type="caution">
    <text evidence="1">The sequence shown here is derived from an EMBL/GenBank/DDBJ whole genome shotgun (WGS) entry which is preliminary data.</text>
</comment>
<reference evidence="1" key="1">
    <citation type="submission" date="2022-04" db="EMBL/GenBank/DDBJ databases">
        <title>Genome of the entomopathogenic fungus Entomophthora muscae.</title>
        <authorList>
            <person name="Elya C."/>
            <person name="Lovett B.R."/>
            <person name="Lee E."/>
            <person name="Macias A.M."/>
            <person name="Hajek A.E."/>
            <person name="De Bivort B.L."/>
            <person name="Kasson M.T."/>
            <person name="De Fine Licht H.H."/>
            <person name="Stajich J.E."/>
        </authorList>
    </citation>
    <scope>NUCLEOTIDE SEQUENCE</scope>
    <source>
        <strain evidence="1">Berkeley</strain>
    </source>
</reference>
<evidence type="ECO:0000313" key="1">
    <source>
        <dbReference type="EMBL" id="KAJ9074841.1"/>
    </source>
</evidence>
<name>A0ACC2TK27_9FUNG</name>
<proteinExistence type="predicted"/>
<dbReference type="EMBL" id="QTSX02002845">
    <property type="protein sequence ID" value="KAJ9074841.1"/>
    <property type="molecule type" value="Genomic_DNA"/>
</dbReference>
<sequence length="124" mass="13780">MLASVEGVKKIVPNFTPSKPKLNTEEMDKLSKLYRAESYPEFGDKSPRFGEVPTSRSPVFKLINAHDVDPKIISKAKDLVFGNLDSGVDFNHPVLKSTTRELQIKLAMLGLTLPEKPSQVKISL</sequence>